<protein>
    <recommendedName>
        <fullName evidence="1">PRISE-like Rossmann-fold domain-containing protein</fullName>
    </recommendedName>
</protein>
<dbReference type="InterPro" id="IPR036291">
    <property type="entry name" value="NAD(P)-bd_dom_sf"/>
</dbReference>
<feature type="domain" description="PRISE-like Rossmann-fold" evidence="1">
    <location>
        <begin position="79"/>
        <end position="187"/>
    </location>
</feature>
<dbReference type="Pfam" id="PF22917">
    <property type="entry name" value="PRISE"/>
    <property type="match status" value="1"/>
</dbReference>
<reference evidence="2 3" key="1">
    <citation type="journal article" date="2023" name="Plants (Basel)">
        <title>Bridging the Gap: Combining Genomics and Transcriptomics Approaches to Understand Stylosanthes scabra, an Orphan Legume from the Brazilian Caatinga.</title>
        <authorList>
            <person name="Ferreira-Neto J.R.C."/>
            <person name="da Silva M.D."/>
            <person name="Binneck E."/>
            <person name="de Melo N.F."/>
            <person name="da Silva R.H."/>
            <person name="de Melo A.L.T.M."/>
            <person name="Pandolfi V."/>
            <person name="Bustamante F.O."/>
            <person name="Brasileiro-Vidal A.C."/>
            <person name="Benko-Iseppon A.M."/>
        </authorList>
    </citation>
    <scope>NUCLEOTIDE SEQUENCE [LARGE SCALE GENOMIC DNA]</scope>
    <source>
        <tissue evidence="2">Leaves</tissue>
    </source>
</reference>
<dbReference type="SUPFAM" id="SSF51735">
    <property type="entry name" value="NAD(P)-binding Rossmann-fold domains"/>
    <property type="match status" value="1"/>
</dbReference>
<dbReference type="InterPro" id="IPR055222">
    <property type="entry name" value="PRISE-like_Rossmann-fold"/>
</dbReference>
<sequence length="360" mass="40841">MVVQKSKNDEAERGFKSVALVIGVTGIVGNSLAQILPLPNTPGGPWKVYGVARRPQPSWNAVHPIRHIQCDISDPHDAEAKLSLLTDVTHIFYTAWADGPTDAERCDVNGAMLRNVLRAVIPNAPCFRHVSLQTGISHYAESFNPLGPKFHEPPMTEDMPRSGKPHFYHTQEDILMEETAKKEGVTWSTDISYIKRCETSYPNYFQPNPTGWYGNLTIWLHADLIAEQYIWAAVDDHPSAKNEAFNCSNGDVFKWKHLWKVLAEQFGIEEYGYEEGSEVRLSEIMRDKGPVWDQIVRENQLQPTKIEDVCRSWFSDAMLTIALPLDNMNKAKEHGFLGYRNTKNSFIYLINKTKANKIVP</sequence>
<proteinExistence type="predicted"/>
<keyword evidence="3" id="KW-1185">Reference proteome</keyword>
<dbReference type="PANTHER" id="PTHR32487:SF0">
    <property type="entry name" value="3-OXO-DELTA(4,5)-STEROID 5-BETA-REDUCTASE"/>
    <property type="match status" value="1"/>
</dbReference>
<dbReference type="PANTHER" id="PTHR32487">
    <property type="entry name" value="3-OXO-DELTA(4,5)-STEROID 5-BETA-REDUCTASE"/>
    <property type="match status" value="1"/>
</dbReference>
<dbReference type="Gene3D" id="3.40.50.720">
    <property type="entry name" value="NAD(P)-binding Rossmann-like Domain"/>
    <property type="match status" value="1"/>
</dbReference>
<dbReference type="Proteomes" id="UP001341840">
    <property type="component" value="Unassembled WGS sequence"/>
</dbReference>
<accession>A0ABU6S7I8</accession>
<evidence type="ECO:0000259" key="1">
    <source>
        <dbReference type="Pfam" id="PF22917"/>
    </source>
</evidence>
<organism evidence="2 3">
    <name type="scientific">Stylosanthes scabra</name>
    <dbReference type="NCBI Taxonomy" id="79078"/>
    <lineage>
        <taxon>Eukaryota</taxon>
        <taxon>Viridiplantae</taxon>
        <taxon>Streptophyta</taxon>
        <taxon>Embryophyta</taxon>
        <taxon>Tracheophyta</taxon>
        <taxon>Spermatophyta</taxon>
        <taxon>Magnoliopsida</taxon>
        <taxon>eudicotyledons</taxon>
        <taxon>Gunneridae</taxon>
        <taxon>Pentapetalae</taxon>
        <taxon>rosids</taxon>
        <taxon>fabids</taxon>
        <taxon>Fabales</taxon>
        <taxon>Fabaceae</taxon>
        <taxon>Papilionoideae</taxon>
        <taxon>50 kb inversion clade</taxon>
        <taxon>dalbergioids sensu lato</taxon>
        <taxon>Dalbergieae</taxon>
        <taxon>Pterocarpus clade</taxon>
        <taxon>Stylosanthes</taxon>
    </lineage>
</organism>
<evidence type="ECO:0000313" key="3">
    <source>
        <dbReference type="Proteomes" id="UP001341840"/>
    </source>
</evidence>
<comment type="caution">
    <text evidence="2">The sequence shown here is derived from an EMBL/GenBank/DDBJ whole genome shotgun (WGS) entry which is preliminary data.</text>
</comment>
<evidence type="ECO:0000313" key="2">
    <source>
        <dbReference type="EMBL" id="MED6132234.1"/>
    </source>
</evidence>
<name>A0ABU6S7I8_9FABA</name>
<gene>
    <name evidence="2" type="ORF">PIB30_017311</name>
</gene>
<dbReference type="EMBL" id="JASCZI010060465">
    <property type="protein sequence ID" value="MED6132234.1"/>
    <property type="molecule type" value="Genomic_DNA"/>
</dbReference>